<dbReference type="EMBL" id="LUGH01000714">
    <property type="protein sequence ID" value="OBZ83148.1"/>
    <property type="molecule type" value="Genomic_DNA"/>
</dbReference>
<dbReference type="InParanoid" id="A0A1C7N2D6"/>
<dbReference type="OrthoDB" id="10537385at2759"/>
<dbReference type="Proteomes" id="UP000093000">
    <property type="component" value="Unassembled WGS sequence"/>
</dbReference>
<gene>
    <name evidence="1" type="ORF">A0J61_08800</name>
</gene>
<dbReference type="AlphaFoldDB" id="A0A1C7N2D6"/>
<keyword evidence="2" id="KW-1185">Reference proteome</keyword>
<evidence type="ECO:0000313" key="2">
    <source>
        <dbReference type="Proteomes" id="UP000093000"/>
    </source>
</evidence>
<organism evidence="1 2">
    <name type="scientific">Choanephora cucurbitarum</name>
    <dbReference type="NCBI Taxonomy" id="101091"/>
    <lineage>
        <taxon>Eukaryota</taxon>
        <taxon>Fungi</taxon>
        <taxon>Fungi incertae sedis</taxon>
        <taxon>Mucoromycota</taxon>
        <taxon>Mucoromycotina</taxon>
        <taxon>Mucoromycetes</taxon>
        <taxon>Mucorales</taxon>
        <taxon>Mucorineae</taxon>
        <taxon>Choanephoraceae</taxon>
        <taxon>Choanephoroideae</taxon>
        <taxon>Choanephora</taxon>
    </lineage>
</organism>
<evidence type="ECO:0000313" key="1">
    <source>
        <dbReference type="EMBL" id="OBZ83148.1"/>
    </source>
</evidence>
<accession>A0A1C7N2D6</accession>
<name>A0A1C7N2D6_9FUNG</name>
<comment type="caution">
    <text evidence="1">The sequence shown here is derived from an EMBL/GenBank/DDBJ whole genome shotgun (WGS) entry which is preliminary data.</text>
</comment>
<proteinExistence type="predicted"/>
<sequence>MSIDVHVKKVIMLAICGDYRPKSVELDQWLVEDEDVRRVFGAKRMQTVNLVEQGKPIKENEYL</sequence>
<protein>
    <submittedName>
        <fullName evidence="1">Uncharacterized protein</fullName>
    </submittedName>
</protein>
<reference evidence="1 2" key="1">
    <citation type="submission" date="2016-03" db="EMBL/GenBank/DDBJ databases">
        <title>Choanephora cucurbitarum.</title>
        <authorList>
            <person name="Min B."/>
            <person name="Park H."/>
            <person name="Park J.-H."/>
            <person name="Shin H.-D."/>
            <person name="Choi I.-G."/>
        </authorList>
    </citation>
    <scope>NUCLEOTIDE SEQUENCE [LARGE SCALE GENOMIC DNA]</scope>
    <source>
        <strain evidence="1 2">KUS-F28377</strain>
    </source>
</reference>